<dbReference type="InterPro" id="IPR029044">
    <property type="entry name" value="Nucleotide-diphossugar_trans"/>
</dbReference>
<comment type="caution">
    <text evidence="5">The sequence shown here is derived from an EMBL/GenBank/DDBJ whole genome shotgun (WGS) entry which is preliminary data.</text>
</comment>
<dbReference type="OrthoDB" id="9807209at2"/>
<keyword evidence="2" id="KW-0328">Glycosyltransferase</keyword>
<organism evidence="5 6">
    <name type="scientific">Mucilaginibacter psychrotolerans</name>
    <dbReference type="NCBI Taxonomy" id="1524096"/>
    <lineage>
        <taxon>Bacteria</taxon>
        <taxon>Pseudomonadati</taxon>
        <taxon>Bacteroidota</taxon>
        <taxon>Sphingobacteriia</taxon>
        <taxon>Sphingobacteriales</taxon>
        <taxon>Sphingobacteriaceae</taxon>
        <taxon>Mucilaginibacter</taxon>
    </lineage>
</organism>
<dbReference type="InterPro" id="IPR001173">
    <property type="entry name" value="Glyco_trans_2-like"/>
</dbReference>
<accession>A0A4Y8S7X8</accession>
<evidence type="ECO:0000256" key="3">
    <source>
        <dbReference type="ARBA" id="ARBA00022679"/>
    </source>
</evidence>
<dbReference type="Gene3D" id="3.90.550.10">
    <property type="entry name" value="Spore Coat Polysaccharide Biosynthesis Protein SpsA, Chain A"/>
    <property type="match status" value="1"/>
</dbReference>
<keyword evidence="3 5" id="KW-0808">Transferase</keyword>
<dbReference type="PANTHER" id="PTHR43179:SF12">
    <property type="entry name" value="GALACTOFURANOSYLTRANSFERASE GLFT2"/>
    <property type="match status" value="1"/>
</dbReference>
<evidence type="ECO:0000259" key="4">
    <source>
        <dbReference type="Pfam" id="PF00535"/>
    </source>
</evidence>
<dbReference type="Proteomes" id="UP000297540">
    <property type="component" value="Unassembled WGS sequence"/>
</dbReference>
<name>A0A4Y8S7X8_9SPHI</name>
<keyword evidence="6" id="KW-1185">Reference proteome</keyword>
<dbReference type="PANTHER" id="PTHR43179">
    <property type="entry name" value="RHAMNOSYLTRANSFERASE WBBL"/>
    <property type="match status" value="1"/>
</dbReference>
<evidence type="ECO:0000256" key="2">
    <source>
        <dbReference type="ARBA" id="ARBA00022676"/>
    </source>
</evidence>
<feature type="domain" description="Glycosyltransferase 2-like" evidence="4">
    <location>
        <begin position="11"/>
        <end position="184"/>
    </location>
</feature>
<dbReference type="EMBL" id="SOZE01000027">
    <property type="protein sequence ID" value="TFF34725.1"/>
    <property type="molecule type" value="Genomic_DNA"/>
</dbReference>
<dbReference type="Pfam" id="PF00535">
    <property type="entry name" value="Glycos_transf_2"/>
    <property type="match status" value="1"/>
</dbReference>
<dbReference type="CDD" id="cd04186">
    <property type="entry name" value="GT_2_like_c"/>
    <property type="match status" value="1"/>
</dbReference>
<dbReference type="SUPFAM" id="SSF53448">
    <property type="entry name" value="Nucleotide-diphospho-sugar transferases"/>
    <property type="match status" value="1"/>
</dbReference>
<comment type="similarity">
    <text evidence="1">Belongs to the glycosyltransferase 2 family.</text>
</comment>
<dbReference type="GO" id="GO:0016757">
    <property type="term" value="F:glycosyltransferase activity"/>
    <property type="evidence" value="ECO:0007669"/>
    <property type="project" value="UniProtKB-KW"/>
</dbReference>
<proteinExistence type="inferred from homology"/>
<evidence type="ECO:0000313" key="5">
    <source>
        <dbReference type="EMBL" id="TFF34725.1"/>
    </source>
</evidence>
<reference evidence="5 6" key="1">
    <citation type="journal article" date="2017" name="Int. J. Syst. Evol. Microbiol.">
        <title>Mucilaginibacterpsychrotolerans sp. nov., isolated from peatlands.</title>
        <authorList>
            <person name="Deng Y."/>
            <person name="Shen L."/>
            <person name="Xu B."/>
            <person name="Liu Y."/>
            <person name="Gu Z."/>
            <person name="Liu H."/>
            <person name="Zhou Y."/>
        </authorList>
    </citation>
    <scope>NUCLEOTIDE SEQUENCE [LARGE SCALE GENOMIC DNA]</scope>
    <source>
        <strain evidence="5 6">NH7-4</strain>
    </source>
</reference>
<sequence length="300" mass="33823">MNKTFYFPLVSIITVNYNTDKVTAELLRSLSKITYRNIEIIVVDNASAVDASYLATEFPDIKFIQNKVNQGFAGGNNRGIEVAKGEIIFLLNNDTEVAAGFIEPVVDLFFTSDKIGIISPKIRYFHSPDIIQYAGGDAINPFTARGKFIGSGEKDNGQFNMPIETHLAHGAAMAIHRRVLDKIGLLPEMYFLYYEELDFTEHAQRAGFKVWYQPRSLVLHKESMSVGKMSAIKVYYQNRNRLLFIRRNVFGVKGLISKIFFTLISEPVAILKFLAKGNLAMAGQICKGLAWNMNYKPIKN</sequence>
<gene>
    <name evidence="5" type="ORF">E2R66_20980</name>
</gene>
<dbReference type="AlphaFoldDB" id="A0A4Y8S7X8"/>
<dbReference type="RefSeq" id="WP_133234421.1">
    <property type="nucleotide sequence ID" value="NZ_SOZE01000027.1"/>
</dbReference>
<evidence type="ECO:0000313" key="6">
    <source>
        <dbReference type="Proteomes" id="UP000297540"/>
    </source>
</evidence>
<evidence type="ECO:0000256" key="1">
    <source>
        <dbReference type="ARBA" id="ARBA00006739"/>
    </source>
</evidence>
<protein>
    <submittedName>
        <fullName evidence="5">Glycosyltransferase family 2 protein</fullName>
    </submittedName>
</protein>